<evidence type="ECO:0000313" key="2">
    <source>
        <dbReference type="EMBL" id="MDS0293706.1"/>
    </source>
</evidence>
<evidence type="ECO:0000259" key="1">
    <source>
        <dbReference type="Pfam" id="PF26222"/>
    </source>
</evidence>
<organism evidence="2 3">
    <name type="scientific">Halogeometricum luteum</name>
    <dbReference type="NCBI Taxonomy" id="2950537"/>
    <lineage>
        <taxon>Archaea</taxon>
        <taxon>Methanobacteriati</taxon>
        <taxon>Methanobacteriota</taxon>
        <taxon>Stenosarchaea group</taxon>
        <taxon>Halobacteria</taxon>
        <taxon>Halobacteriales</taxon>
        <taxon>Haloferacaceae</taxon>
        <taxon>Halogeometricum</taxon>
    </lineage>
</organism>
<dbReference type="Proteomes" id="UP001254813">
    <property type="component" value="Unassembled WGS sequence"/>
</dbReference>
<protein>
    <recommendedName>
        <fullName evidence="1">DUF8048 domain-containing protein</fullName>
    </recommendedName>
</protein>
<sequence length="129" mass="13991">MSDDSPSETREAPIDDAVVHRAADETGVDPDDLADALVEFNAALLGQHSKFEREGDHVTVDDVRAYRIPMSSWNDVIADFSFEEDIREAVHRAHAEQARLAFASTADADEGFAGDEAGVVVGVDTAEQF</sequence>
<comment type="caution">
    <text evidence="2">The sequence shown here is derived from an EMBL/GenBank/DDBJ whole genome shotgun (WGS) entry which is preliminary data.</text>
</comment>
<keyword evidence="3" id="KW-1185">Reference proteome</keyword>
<dbReference type="Pfam" id="PF26222">
    <property type="entry name" value="DUF8048"/>
    <property type="match status" value="1"/>
</dbReference>
<gene>
    <name evidence="2" type="ORF">NDI79_05910</name>
</gene>
<dbReference type="EMBL" id="JAMQOQ010000001">
    <property type="protein sequence ID" value="MDS0293706.1"/>
    <property type="molecule type" value="Genomic_DNA"/>
</dbReference>
<accession>A0ABU2FZP8</accession>
<proteinExistence type="predicted"/>
<name>A0ABU2FZP8_9EURY</name>
<dbReference type="RefSeq" id="WP_310927515.1">
    <property type="nucleotide sequence ID" value="NZ_JAMQOQ010000001.1"/>
</dbReference>
<reference evidence="2 3" key="1">
    <citation type="submission" date="2022-06" db="EMBL/GenBank/DDBJ databases">
        <title>Halogeometricum sp. a new haloarchaeum isolate from saline soil.</title>
        <authorList>
            <person name="Strakova D."/>
            <person name="Galisteo C."/>
            <person name="Sanchez-Porro C."/>
            <person name="Ventosa A."/>
        </authorList>
    </citation>
    <scope>NUCLEOTIDE SEQUENCE [LARGE SCALE GENOMIC DNA]</scope>
    <source>
        <strain evidence="3">S3BR25-2</strain>
    </source>
</reference>
<feature type="domain" description="DUF8048" evidence="1">
    <location>
        <begin position="12"/>
        <end position="122"/>
    </location>
</feature>
<dbReference type="InterPro" id="IPR058361">
    <property type="entry name" value="DUF8048"/>
</dbReference>
<evidence type="ECO:0000313" key="3">
    <source>
        <dbReference type="Proteomes" id="UP001254813"/>
    </source>
</evidence>